<evidence type="ECO:0000256" key="1">
    <source>
        <dbReference type="SAM" id="MobiDB-lite"/>
    </source>
</evidence>
<dbReference type="EMBL" id="NAJN01001317">
    <property type="protein sequence ID" value="TKA64051.1"/>
    <property type="molecule type" value="Genomic_DNA"/>
</dbReference>
<organism evidence="3 4">
    <name type="scientific">Cryomyces minteri</name>
    <dbReference type="NCBI Taxonomy" id="331657"/>
    <lineage>
        <taxon>Eukaryota</taxon>
        <taxon>Fungi</taxon>
        <taxon>Dikarya</taxon>
        <taxon>Ascomycota</taxon>
        <taxon>Pezizomycotina</taxon>
        <taxon>Dothideomycetes</taxon>
        <taxon>Dothideomycetes incertae sedis</taxon>
        <taxon>Cryomyces</taxon>
    </lineage>
</organism>
<reference evidence="3 4" key="1">
    <citation type="submission" date="2017-03" db="EMBL/GenBank/DDBJ databases">
        <title>Genomes of endolithic fungi from Antarctica.</title>
        <authorList>
            <person name="Coleine C."/>
            <person name="Masonjones S."/>
            <person name="Stajich J.E."/>
        </authorList>
    </citation>
    <scope>NUCLEOTIDE SEQUENCE [LARGE SCALE GENOMIC DNA]</scope>
    <source>
        <strain evidence="3 4">CCFEE 5187</strain>
    </source>
</reference>
<evidence type="ECO:0000313" key="4">
    <source>
        <dbReference type="Proteomes" id="UP000308768"/>
    </source>
</evidence>
<accession>A0A4U0WM69</accession>
<dbReference type="OrthoDB" id="3643499at2759"/>
<dbReference type="AlphaFoldDB" id="A0A4U0WM69"/>
<evidence type="ECO:0000313" key="2">
    <source>
        <dbReference type="EMBL" id="TKA50446.1"/>
    </source>
</evidence>
<name>A0A4U0WM69_9PEZI</name>
<feature type="region of interest" description="Disordered" evidence="1">
    <location>
        <begin position="105"/>
        <end position="187"/>
    </location>
</feature>
<gene>
    <name evidence="3" type="ORF">B0A49_09642</name>
    <name evidence="2" type="ORF">B0A49_13138</name>
</gene>
<keyword evidence="4" id="KW-1185">Reference proteome</keyword>
<dbReference type="Proteomes" id="UP000308768">
    <property type="component" value="Unassembled WGS sequence"/>
</dbReference>
<dbReference type="EMBL" id="NAJN01002620">
    <property type="protein sequence ID" value="TKA50446.1"/>
    <property type="molecule type" value="Genomic_DNA"/>
</dbReference>
<comment type="caution">
    <text evidence="3">The sequence shown here is derived from an EMBL/GenBank/DDBJ whole genome shotgun (WGS) entry which is preliminary data.</text>
</comment>
<evidence type="ECO:0000313" key="3">
    <source>
        <dbReference type="EMBL" id="TKA64051.1"/>
    </source>
</evidence>
<protein>
    <submittedName>
        <fullName evidence="3">Uncharacterized protein</fullName>
    </submittedName>
</protein>
<sequence length="359" mass="41147">MPFPTAGEYMPLPTYAQDRPAPCPTCNSVPLQSRLNAVREAEHHIQLAQAKLFMKEVRIHEVRQRLDAATAKLHIESEVERAKVLAGWYRLQREKQQFRREREDAARWGTRDWNPHDHDPFRSFMAGDSEGADGYASPSSSWSRRSKSPPWEHDYESGFNPGRGRPPQPGFAQHHDPRASPRSPVEAETEARAMFDAYNAHWSQISRTDPAVAWPTCDLSAAALLDRCSIPSRTIHKPSTTTWQNPWTAELVMKANTQAFFLRAFGLRPTYDEDDHRSKVTMGFARANKEQTQRLLNCLKKEYLRWHSDRLRHRNGSAGGYNEALVTDARARAVLHGIVELKHVCEERLRDGGEEWTFV</sequence>
<feature type="compositionally biased region" description="Basic and acidic residues" evidence="1">
    <location>
        <begin position="105"/>
        <end position="121"/>
    </location>
</feature>
<proteinExistence type="predicted"/>